<protein>
    <submittedName>
        <fullName evidence="8">TolC family outer membrane protein</fullName>
    </submittedName>
</protein>
<dbReference type="Proteomes" id="UP001169719">
    <property type="component" value="Unassembled WGS sequence"/>
</dbReference>
<evidence type="ECO:0000313" key="9">
    <source>
        <dbReference type="Proteomes" id="UP001169719"/>
    </source>
</evidence>
<dbReference type="PANTHER" id="PTHR30026:SF22">
    <property type="entry name" value="OUTER MEMBRANE EFFLUX PROTEIN"/>
    <property type="match status" value="1"/>
</dbReference>
<keyword evidence="7" id="KW-0998">Cell outer membrane</keyword>
<evidence type="ECO:0000256" key="3">
    <source>
        <dbReference type="ARBA" id="ARBA00022448"/>
    </source>
</evidence>
<keyword evidence="5" id="KW-0812">Transmembrane</keyword>
<evidence type="ECO:0000256" key="6">
    <source>
        <dbReference type="ARBA" id="ARBA00023136"/>
    </source>
</evidence>
<dbReference type="EMBL" id="JAUEOZ010000002">
    <property type="protein sequence ID" value="MDN2483145.1"/>
    <property type="molecule type" value="Genomic_DNA"/>
</dbReference>
<reference evidence="8" key="1">
    <citation type="submission" date="2024-05" db="EMBL/GenBank/DDBJ databases">
        <title>Genome Sequences of Four Agar- Degrading Marine Bacteria.</title>
        <authorList>
            <person name="Phillips E.K."/>
            <person name="Shaffer J.C."/>
            <person name="Henson M.W."/>
            <person name="Temperton B."/>
            <person name="Thrash C.J."/>
            <person name="Martin M.O."/>
        </authorList>
    </citation>
    <scope>NUCLEOTIDE SEQUENCE</scope>
    <source>
        <strain evidence="8">EKP203</strain>
    </source>
</reference>
<dbReference type="Pfam" id="PF02321">
    <property type="entry name" value="OEP"/>
    <property type="match status" value="2"/>
</dbReference>
<organism evidence="8 9">
    <name type="scientific">Vibrio agarivorans</name>
    <dbReference type="NCBI Taxonomy" id="153622"/>
    <lineage>
        <taxon>Bacteria</taxon>
        <taxon>Pseudomonadati</taxon>
        <taxon>Pseudomonadota</taxon>
        <taxon>Gammaproteobacteria</taxon>
        <taxon>Vibrionales</taxon>
        <taxon>Vibrionaceae</taxon>
        <taxon>Vibrio</taxon>
    </lineage>
</organism>
<evidence type="ECO:0000313" key="8">
    <source>
        <dbReference type="EMBL" id="MDN2483145.1"/>
    </source>
</evidence>
<evidence type="ECO:0000256" key="2">
    <source>
        <dbReference type="ARBA" id="ARBA00007613"/>
    </source>
</evidence>
<comment type="subcellular location">
    <subcellularLocation>
        <location evidence="1">Cell outer membrane</location>
    </subcellularLocation>
</comment>
<dbReference type="InterPro" id="IPR051906">
    <property type="entry name" value="TolC-like"/>
</dbReference>
<dbReference type="InterPro" id="IPR003423">
    <property type="entry name" value="OMP_efflux"/>
</dbReference>
<comment type="similarity">
    <text evidence="2">Belongs to the outer membrane factor (OMF) (TC 1.B.17) family.</text>
</comment>
<keyword evidence="9" id="KW-1185">Reference proteome</keyword>
<evidence type="ECO:0000256" key="7">
    <source>
        <dbReference type="ARBA" id="ARBA00023237"/>
    </source>
</evidence>
<dbReference type="Gene3D" id="1.20.1600.10">
    <property type="entry name" value="Outer membrane efflux proteins (OEP)"/>
    <property type="match status" value="1"/>
</dbReference>
<dbReference type="InterPro" id="IPR010130">
    <property type="entry name" value="T1SS_OMP_TolC"/>
</dbReference>
<evidence type="ECO:0000256" key="1">
    <source>
        <dbReference type="ARBA" id="ARBA00004442"/>
    </source>
</evidence>
<gene>
    <name evidence="8" type="ORF">QWJ08_17510</name>
</gene>
<comment type="caution">
    <text evidence="8">The sequence shown here is derived from an EMBL/GenBank/DDBJ whole genome shotgun (WGS) entry which is preliminary data.</text>
</comment>
<dbReference type="NCBIfam" id="TIGR01844">
    <property type="entry name" value="type_I_sec_TolC"/>
    <property type="match status" value="1"/>
</dbReference>
<accession>A0ABT7Y521</accession>
<name>A0ABT7Y521_9VIBR</name>
<dbReference type="SUPFAM" id="SSF56954">
    <property type="entry name" value="Outer membrane efflux proteins (OEP)"/>
    <property type="match status" value="1"/>
</dbReference>
<evidence type="ECO:0000256" key="5">
    <source>
        <dbReference type="ARBA" id="ARBA00022692"/>
    </source>
</evidence>
<keyword evidence="4" id="KW-1134">Transmembrane beta strand</keyword>
<keyword evidence="3" id="KW-0813">Transport</keyword>
<proteinExistence type="inferred from homology"/>
<sequence length="428" mass="47769">MLGSTLASGVASALTLEESVAFAIDYSPEVLGQYARYQSVIRQQDSIRGNYLPQVNLYGAIGQEQIWTSSDVDIDDNGTRSEIGLKVSQLIFDGFATTSDIDRLGYEAESERLTLISRSENVALDVARIYLELLKAQTVLELTDRNVREHEEIYADIEDKVAKGLSSQSDLAQVAARVATSKTSYISALNNLSDLQAQYRTLVGRNVSGLTSPKFDQGLIPTSLAVAQKQAVENHPEIRAAIVDMDAARKEMKREKGGYYPEVRLEGYANRNDNVGGELNGLDEDARIMLVVDYDLFNGFSTNANVEASAWRAEEARAIRLRADREVREGTELAWNAYSMLDQQLDLLKQNVDAAKIAEVGYLQQFNVGRRSLLDVLDSKVEVFLARQNYVNTLYDHSFAAYRLLNAMGILTYALRVEHPQEWQEEAK</sequence>
<dbReference type="PANTHER" id="PTHR30026">
    <property type="entry name" value="OUTER MEMBRANE PROTEIN TOLC"/>
    <property type="match status" value="1"/>
</dbReference>
<evidence type="ECO:0000256" key="4">
    <source>
        <dbReference type="ARBA" id="ARBA00022452"/>
    </source>
</evidence>
<keyword evidence="6" id="KW-0472">Membrane</keyword>